<gene>
    <name evidence="4" type="ORF">JDN41_03215</name>
</gene>
<keyword evidence="5" id="KW-1185">Reference proteome</keyword>
<evidence type="ECO:0000256" key="2">
    <source>
        <dbReference type="PROSITE-ProRule" id="PRU00703"/>
    </source>
</evidence>
<dbReference type="InterPro" id="IPR044725">
    <property type="entry name" value="CBSX3_CBS_dom"/>
</dbReference>
<name>A0A8I1KJ70_9HYPH</name>
<dbReference type="SUPFAM" id="SSF54631">
    <property type="entry name" value="CBS-domain pair"/>
    <property type="match status" value="1"/>
</dbReference>
<feature type="domain" description="CBS" evidence="3">
    <location>
        <begin position="76"/>
        <end position="132"/>
    </location>
</feature>
<sequence length="143" mass="15895">MSVAGILKGKGRKVLSVLPDRTVFEIVRLLHANRIGAVVVVDEQHHVLGIVSERDIVRILAERGVAALEETVADHMTRPVSTCSEHHSIDWVMEEMTQHRFRHVPVTEKERLVGIVSIGDVVKAKLDVAEAEAAQMRQYFAAS</sequence>
<evidence type="ECO:0000313" key="4">
    <source>
        <dbReference type="EMBL" id="MBJ7542561.1"/>
    </source>
</evidence>
<dbReference type="AlphaFoldDB" id="A0A8I1KJ70"/>
<dbReference type="Gene3D" id="3.10.580.10">
    <property type="entry name" value="CBS-domain"/>
    <property type="match status" value="1"/>
</dbReference>
<keyword evidence="1 2" id="KW-0129">CBS domain</keyword>
<dbReference type="SMART" id="SM00116">
    <property type="entry name" value="CBS"/>
    <property type="match status" value="2"/>
</dbReference>
<dbReference type="Proteomes" id="UP000623250">
    <property type="component" value="Unassembled WGS sequence"/>
</dbReference>
<accession>A0A8I1KJ70</accession>
<dbReference type="EMBL" id="JAEMUK010000007">
    <property type="protein sequence ID" value="MBJ7542561.1"/>
    <property type="molecule type" value="Genomic_DNA"/>
</dbReference>
<dbReference type="InterPro" id="IPR000644">
    <property type="entry name" value="CBS_dom"/>
</dbReference>
<evidence type="ECO:0000313" key="5">
    <source>
        <dbReference type="Proteomes" id="UP000623250"/>
    </source>
</evidence>
<comment type="caution">
    <text evidence="4">The sequence shown here is derived from an EMBL/GenBank/DDBJ whole genome shotgun (WGS) entry which is preliminary data.</text>
</comment>
<feature type="domain" description="CBS" evidence="3">
    <location>
        <begin position="10"/>
        <end position="68"/>
    </location>
</feature>
<proteinExistence type="predicted"/>
<dbReference type="PROSITE" id="PS51371">
    <property type="entry name" value="CBS"/>
    <property type="match status" value="2"/>
</dbReference>
<dbReference type="InterPro" id="IPR051257">
    <property type="entry name" value="Diverse_CBS-Domain"/>
</dbReference>
<protein>
    <submittedName>
        <fullName evidence="4">CBS domain-containing protein</fullName>
    </submittedName>
</protein>
<evidence type="ECO:0000259" key="3">
    <source>
        <dbReference type="PROSITE" id="PS51371"/>
    </source>
</evidence>
<dbReference type="RefSeq" id="WP_037240840.1">
    <property type="nucleotide sequence ID" value="NZ_JAEMUK010000007.1"/>
</dbReference>
<dbReference type="InterPro" id="IPR046342">
    <property type="entry name" value="CBS_dom_sf"/>
</dbReference>
<dbReference type="PANTHER" id="PTHR43080:SF2">
    <property type="entry name" value="CBS DOMAIN-CONTAINING PROTEIN"/>
    <property type="match status" value="1"/>
</dbReference>
<reference evidence="4 5" key="1">
    <citation type="submission" date="2020-12" db="EMBL/GenBank/DDBJ databases">
        <title>Revised draft genomes of Rhodomicrobium vannielii ATCC 17100 and Rhodomicrobium udaipurense JA643.</title>
        <authorList>
            <person name="Conners E.M."/>
            <person name="Davenport E.J."/>
            <person name="Bose A."/>
        </authorList>
    </citation>
    <scope>NUCLEOTIDE SEQUENCE [LARGE SCALE GENOMIC DNA]</scope>
    <source>
        <strain evidence="4 5">JA643</strain>
    </source>
</reference>
<organism evidence="4 5">
    <name type="scientific">Rhodomicrobium udaipurense</name>
    <dbReference type="NCBI Taxonomy" id="1202716"/>
    <lineage>
        <taxon>Bacteria</taxon>
        <taxon>Pseudomonadati</taxon>
        <taxon>Pseudomonadota</taxon>
        <taxon>Alphaproteobacteria</taxon>
        <taxon>Hyphomicrobiales</taxon>
        <taxon>Hyphomicrobiaceae</taxon>
        <taxon>Rhodomicrobium</taxon>
    </lineage>
</organism>
<dbReference type="PANTHER" id="PTHR43080">
    <property type="entry name" value="CBS DOMAIN-CONTAINING PROTEIN CBSX3, MITOCHONDRIAL"/>
    <property type="match status" value="1"/>
</dbReference>
<dbReference type="Pfam" id="PF00571">
    <property type="entry name" value="CBS"/>
    <property type="match status" value="2"/>
</dbReference>
<evidence type="ECO:0000256" key="1">
    <source>
        <dbReference type="ARBA" id="ARBA00023122"/>
    </source>
</evidence>
<dbReference type="CDD" id="cd04623">
    <property type="entry name" value="CBS_pair_bac_euk"/>
    <property type="match status" value="1"/>
</dbReference>